<keyword evidence="2" id="KW-0677">Repeat</keyword>
<evidence type="ECO:0000313" key="9">
    <source>
        <dbReference type="Proteomes" id="UP001164746"/>
    </source>
</evidence>
<reference evidence="8" key="1">
    <citation type="submission" date="2022-11" db="EMBL/GenBank/DDBJ databases">
        <title>Centuries of genome instability and evolution in soft-shell clam transmissible cancer (bioRxiv).</title>
        <authorList>
            <person name="Hart S.F.M."/>
            <person name="Yonemitsu M.A."/>
            <person name="Giersch R.M."/>
            <person name="Beal B.F."/>
            <person name="Arriagada G."/>
            <person name="Davis B.W."/>
            <person name="Ostrander E.A."/>
            <person name="Goff S.P."/>
            <person name="Metzger M.J."/>
        </authorList>
    </citation>
    <scope>NUCLEOTIDE SEQUENCE</scope>
    <source>
        <strain evidence="8">MELC-2E11</strain>
        <tissue evidence="8">Siphon/mantle</tissue>
    </source>
</reference>
<dbReference type="Pfam" id="PF00084">
    <property type="entry name" value="Sushi"/>
    <property type="match status" value="2"/>
</dbReference>
<dbReference type="CDD" id="cd00033">
    <property type="entry name" value="CCP"/>
    <property type="match status" value="2"/>
</dbReference>
<dbReference type="PANTHER" id="PTHR19325">
    <property type="entry name" value="COMPLEMENT COMPONENT-RELATED SUSHI DOMAIN-CONTAINING"/>
    <property type="match status" value="1"/>
</dbReference>
<dbReference type="InterPro" id="IPR000436">
    <property type="entry name" value="Sushi_SCR_CCP_dom"/>
</dbReference>
<evidence type="ECO:0000256" key="3">
    <source>
        <dbReference type="ARBA" id="ARBA00023157"/>
    </source>
</evidence>
<dbReference type="PROSITE" id="PS50923">
    <property type="entry name" value="SUSHI"/>
    <property type="match status" value="1"/>
</dbReference>
<evidence type="ECO:0000256" key="5">
    <source>
        <dbReference type="PROSITE-ProRule" id="PRU00302"/>
    </source>
</evidence>
<evidence type="ECO:0000256" key="1">
    <source>
        <dbReference type="ARBA" id="ARBA00022659"/>
    </source>
</evidence>
<proteinExistence type="predicted"/>
<dbReference type="PANTHER" id="PTHR19325:SF537">
    <property type="entry name" value="FURROWED, ISOFORM A"/>
    <property type="match status" value="1"/>
</dbReference>
<comment type="caution">
    <text evidence="5">Lacks conserved residue(s) required for the propagation of feature annotation.</text>
</comment>
<feature type="non-terminal residue" evidence="8">
    <location>
        <position position="1"/>
    </location>
</feature>
<keyword evidence="9" id="KW-1185">Reference proteome</keyword>
<keyword evidence="4" id="KW-0325">Glycoprotein</keyword>
<gene>
    <name evidence="8" type="ORF">MAR_018170</name>
</gene>
<dbReference type="Gene3D" id="2.10.70.10">
    <property type="entry name" value="Complement Module, domain 1"/>
    <property type="match status" value="2"/>
</dbReference>
<evidence type="ECO:0000256" key="6">
    <source>
        <dbReference type="SAM" id="Phobius"/>
    </source>
</evidence>
<name>A0ABY7EDW0_MYAAR</name>
<dbReference type="EMBL" id="CP111017">
    <property type="protein sequence ID" value="WAR08212.1"/>
    <property type="molecule type" value="Genomic_DNA"/>
</dbReference>
<dbReference type="InterPro" id="IPR050350">
    <property type="entry name" value="Compl-Cell_Adhes-Reg"/>
</dbReference>
<dbReference type="Proteomes" id="UP001164746">
    <property type="component" value="Chromosome 6"/>
</dbReference>
<keyword evidence="6" id="KW-0472">Membrane</keyword>
<evidence type="ECO:0000256" key="2">
    <source>
        <dbReference type="ARBA" id="ARBA00022737"/>
    </source>
</evidence>
<keyword evidence="3" id="KW-1015">Disulfide bond</keyword>
<evidence type="ECO:0000259" key="7">
    <source>
        <dbReference type="PROSITE" id="PS50923"/>
    </source>
</evidence>
<accession>A0ABY7EDW0</accession>
<keyword evidence="6" id="KW-1133">Transmembrane helix</keyword>
<dbReference type="SUPFAM" id="SSF57535">
    <property type="entry name" value="Complement control module/SCR domain"/>
    <property type="match status" value="2"/>
</dbReference>
<keyword evidence="6" id="KW-0812">Transmembrane</keyword>
<feature type="domain" description="Sushi" evidence="7">
    <location>
        <begin position="1"/>
        <end position="49"/>
    </location>
</feature>
<evidence type="ECO:0000313" key="8">
    <source>
        <dbReference type="EMBL" id="WAR08212.1"/>
    </source>
</evidence>
<sequence>VPHSTYTVPTNTLLGARVTYSCNYGYTVSGAKTIACLASGWATRPVCHPDCGTVPAVPYSTYKAPTDTLLGAHCGTVPAVPYSTYTSPTNTFLGARITYSCNSGYTSSGAETIGCFTIKSTEVSAVLIAVPIASVVVVILAVTTACLIKQRRNRLEANHGNSNTRISETNAICLQTFVSEQDYYNIGEINKPEDKYKTETHNLMNNPAYAYTEGTPVAHVPQTNIDAAIIAQNYTDEHDYDTFQDLIYENAETNGEAIYENTETNGEAIYENTETNDEAIYKNIETNVDASNVYDEI</sequence>
<feature type="transmembrane region" description="Helical" evidence="6">
    <location>
        <begin position="125"/>
        <end position="148"/>
    </location>
</feature>
<keyword evidence="1 5" id="KW-0768">Sushi</keyword>
<dbReference type="InterPro" id="IPR035976">
    <property type="entry name" value="Sushi/SCR/CCP_sf"/>
</dbReference>
<protein>
    <recommendedName>
        <fullName evidence="7">Sushi domain-containing protein</fullName>
    </recommendedName>
</protein>
<dbReference type="SMART" id="SM00032">
    <property type="entry name" value="CCP"/>
    <property type="match status" value="2"/>
</dbReference>
<evidence type="ECO:0000256" key="4">
    <source>
        <dbReference type="ARBA" id="ARBA00023180"/>
    </source>
</evidence>
<organism evidence="8 9">
    <name type="scientific">Mya arenaria</name>
    <name type="common">Soft-shell clam</name>
    <dbReference type="NCBI Taxonomy" id="6604"/>
    <lineage>
        <taxon>Eukaryota</taxon>
        <taxon>Metazoa</taxon>
        <taxon>Spiralia</taxon>
        <taxon>Lophotrochozoa</taxon>
        <taxon>Mollusca</taxon>
        <taxon>Bivalvia</taxon>
        <taxon>Autobranchia</taxon>
        <taxon>Heteroconchia</taxon>
        <taxon>Euheterodonta</taxon>
        <taxon>Imparidentia</taxon>
        <taxon>Neoheterodontei</taxon>
        <taxon>Myida</taxon>
        <taxon>Myoidea</taxon>
        <taxon>Myidae</taxon>
        <taxon>Mya</taxon>
    </lineage>
</organism>